<evidence type="ECO:0000259" key="6">
    <source>
        <dbReference type="Pfam" id="PF08281"/>
    </source>
</evidence>
<dbReference type="Pfam" id="PF08281">
    <property type="entry name" value="Sigma70_r4_2"/>
    <property type="match status" value="1"/>
</dbReference>
<accession>A0A9D1NS10</accession>
<dbReference type="InterPro" id="IPR013324">
    <property type="entry name" value="RNA_pol_sigma_r3/r4-like"/>
</dbReference>
<dbReference type="GO" id="GO:0006352">
    <property type="term" value="P:DNA-templated transcription initiation"/>
    <property type="evidence" value="ECO:0007669"/>
    <property type="project" value="InterPro"/>
</dbReference>
<evidence type="ECO:0000313" key="7">
    <source>
        <dbReference type="EMBL" id="HIV10985.1"/>
    </source>
</evidence>
<dbReference type="GO" id="GO:0003677">
    <property type="term" value="F:DNA binding"/>
    <property type="evidence" value="ECO:0007669"/>
    <property type="project" value="InterPro"/>
</dbReference>
<sequence length="180" mass="21120">MKSVYLSLIDDSEGKIRFSKLYFAYKQDIFFFAYSILLDEHDAEDAMHEAFILLAKSIESVSSLYSAGTRSYLFKIAKTASLKIYKKRQRAVPTDFSDWEISDSLDIEEEVINKLEHERLKSCLRLLSKEDYRLLYLFAYEEKSILDIANILGISYEAAKKRLQRARERLRELMENSNID</sequence>
<evidence type="ECO:0000313" key="8">
    <source>
        <dbReference type="Proteomes" id="UP000823960"/>
    </source>
</evidence>
<keyword evidence="3" id="KW-0731">Sigma factor</keyword>
<protein>
    <submittedName>
        <fullName evidence="7">Sigma-70 family RNA polymerase sigma factor</fullName>
    </submittedName>
</protein>
<reference evidence="7" key="1">
    <citation type="submission" date="2020-10" db="EMBL/GenBank/DDBJ databases">
        <authorList>
            <person name="Gilroy R."/>
        </authorList>
    </citation>
    <scope>NUCLEOTIDE SEQUENCE</scope>
    <source>
        <strain evidence="7">1370</strain>
    </source>
</reference>
<dbReference type="PANTHER" id="PTHR43133">
    <property type="entry name" value="RNA POLYMERASE ECF-TYPE SIGMA FACTO"/>
    <property type="match status" value="1"/>
</dbReference>
<comment type="caution">
    <text evidence="7">The sequence shown here is derived from an EMBL/GenBank/DDBJ whole genome shotgun (WGS) entry which is preliminary data.</text>
</comment>
<dbReference type="InterPro" id="IPR014284">
    <property type="entry name" value="RNA_pol_sigma-70_dom"/>
</dbReference>
<keyword evidence="2" id="KW-0805">Transcription regulation</keyword>
<evidence type="ECO:0000259" key="5">
    <source>
        <dbReference type="Pfam" id="PF04542"/>
    </source>
</evidence>
<dbReference type="Proteomes" id="UP000823960">
    <property type="component" value="Unassembled WGS sequence"/>
</dbReference>
<dbReference type="EMBL" id="DVOL01000064">
    <property type="protein sequence ID" value="HIV10985.1"/>
    <property type="molecule type" value="Genomic_DNA"/>
</dbReference>
<dbReference type="InterPro" id="IPR013325">
    <property type="entry name" value="RNA_pol_sigma_r2"/>
</dbReference>
<dbReference type="SUPFAM" id="SSF88946">
    <property type="entry name" value="Sigma2 domain of RNA polymerase sigma factors"/>
    <property type="match status" value="1"/>
</dbReference>
<dbReference type="Pfam" id="PF04542">
    <property type="entry name" value="Sigma70_r2"/>
    <property type="match status" value="1"/>
</dbReference>
<comment type="similarity">
    <text evidence="1">Belongs to the sigma-70 factor family. ECF subfamily.</text>
</comment>
<name>A0A9D1NS10_9FIRM</name>
<reference evidence="7" key="2">
    <citation type="journal article" date="2021" name="PeerJ">
        <title>Extensive microbial diversity within the chicken gut microbiome revealed by metagenomics and culture.</title>
        <authorList>
            <person name="Gilroy R."/>
            <person name="Ravi A."/>
            <person name="Getino M."/>
            <person name="Pursley I."/>
            <person name="Horton D.L."/>
            <person name="Alikhan N.F."/>
            <person name="Baker D."/>
            <person name="Gharbi K."/>
            <person name="Hall N."/>
            <person name="Watson M."/>
            <person name="Adriaenssens E.M."/>
            <person name="Foster-Nyarko E."/>
            <person name="Jarju S."/>
            <person name="Secka A."/>
            <person name="Antonio M."/>
            <person name="Oren A."/>
            <person name="Chaudhuri R.R."/>
            <person name="La Ragione R."/>
            <person name="Hildebrand F."/>
            <person name="Pallen M.J."/>
        </authorList>
    </citation>
    <scope>NUCLEOTIDE SEQUENCE</scope>
    <source>
        <strain evidence="7">1370</strain>
    </source>
</reference>
<evidence type="ECO:0000256" key="1">
    <source>
        <dbReference type="ARBA" id="ARBA00010641"/>
    </source>
</evidence>
<dbReference type="Gene3D" id="1.10.1740.10">
    <property type="match status" value="1"/>
</dbReference>
<evidence type="ECO:0000256" key="2">
    <source>
        <dbReference type="ARBA" id="ARBA00023015"/>
    </source>
</evidence>
<dbReference type="InterPro" id="IPR036388">
    <property type="entry name" value="WH-like_DNA-bd_sf"/>
</dbReference>
<evidence type="ECO:0000256" key="4">
    <source>
        <dbReference type="ARBA" id="ARBA00023163"/>
    </source>
</evidence>
<dbReference type="SUPFAM" id="SSF88659">
    <property type="entry name" value="Sigma3 and sigma4 domains of RNA polymerase sigma factors"/>
    <property type="match status" value="1"/>
</dbReference>
<gene>
    <name evidence="7" type="ORF">IAD28_04770</name>
</gene>
<feature type="domain" description="RNA polymerase sigma-70 region 2" evidence="5">
    <location>
        <begin position="22"/>
        <end position="90"/>
    </location>
</feature>
<dbReference type="Gene3D" id="1.10.10.10">
    <property type="entry name" value="Winged helix-like DNA-binding domain superfamily/Winged helix DNA-binding domain"/>
    <property type="match status" value="1"/>
</dbReference>
<proteinExistence type="inferred from homology"/>
<dbReference type="InterPro" id="IPR007627">
    <property type="entry name" value="RNA_pol_sigma70_r2"/>
</dbReference>
<evidence type="ECO:0000256" key="3">
    <source>
        <dbReference type="ARBA" id="ARBA00023082"/>
    </source>
</evidence>
<dbReference type="InterPro" id="IPR013249">
    <property type="entry name" value="RNA_pol_sigma70_r4_t2"/>
</dbReference>
<dbReference type="PANTHER" id="PTHR43133:SF60">
    <property type="entry name" value="RNA POLYMERASE SIGMA FACTOR SIGV"/>
    <property type="match status" value="1"/>
</dbReference>
<dbReference type="AlphaFoldDB" id="A0A9D1NS10"/>
<dbReference type="NCBIfam" id="TIGR02937">
    <property type="entry name" value="sigma70-ECF"/>
    <property type="match status" value="1"/>
</dbReference>
<dbReference type="InterPro" id="IPR039425">
    <property type="entry name" value="RNA_pol_sigma-70-like"/>
</dbReference>
<keyword evidence="4" id="KW-0804">Transcription</keyword>
<organism evidence="7 8">
    <name type="scientific">Candidatus Faeciplasma avium</name>
    <dbReference type="NCBI Taxonomy" id="2840798"/>
    <lineage>
        <taxon>Bacteria</taxon>
        <taxon>Bacillati</taxon>
        <taxon>Bacillota</taxon>
        <taxon>Clostridia</taxon>
        <taxon>Eubacteriales</taxon>
        <taxon>Oscillospiraceae</taxon>
        <taxon>Oscillospiraceae incertae sedis</taxon>
        <taxon>Candidatus Faeciplasma</taxon>
    </lineage>
</organism>
<dbReference type="GO" id="GO:0016987">
    <property type="term" value="F:sigma factor activity"/>
    <property type="evidence" value="ECO:0007669"/>
    <property type="project" value="UniProtKB-KW"/>
</dbReference>
<feature type="domain" description="RNA polymerase sigma factor 70 region 4 type 2" evidence="6">
    <location>
        <begin position="118"/>
        <end position="170"/>
    </location>
</feature>